<keyword evidence="4" id="KW-1185">Reference proteome</keyword>
<accession>A0A8T4GF80</accession>
<dbReference type="Proteomes" id="UP000823588">
    <property type="component" value="Unassembled WGS sequence"/>
</dbReference>
<name>A0A8T4GF80_9EURY</name>
<dbReference type="AlphaFoldDB" id="A0A8T4GF80"/>
<organism evidence="3 4">
    <name type="scientific">Halorubrum alkaliphilum</name>
    <dbReference type="NCBI Taxonomy" id="261290"/>
    <lineage>
        <taxon>Archaea</taxon>
        <taxon>Methanobacteriati</taxon>
        <taxon>Methanobacteriota</taxon>
        <taxon>Stenosarchaea group</taxon>
        <taxon>Halobacteria</taxon>
        <taxon>Halobacteriales</taxon>
        <taxon>Haloferacaceae</taxon>
        <taxon>Halorubrum</taxon>
    </lineage>
</organism>
<comment type="caution">
    <text evidence="3">The sequence shown here is derived from an EMBL/GenBank/DDBJ whole genome shotgun (WGS) entry which is preliminary data.</text>
</comment>
<reference evidence="3" key="1">
    <citation type="submission" date="2021-03" db="EMBL/GenBank/DDBJ databases">
        <title>Genomic Encyclopedia of Type Strains, Phase IV (KMG-IV): sequencing the most valuable type-strain genomes for metagenomic binning, comparative biology and taxonomic classification.</title>
        <authorList>
            <person name="Goeker M."/>
        </authorList>
    </citation>
    <scope>NUCLEOTIDE SEQUENCE</scope>
    <source>
        <strain evidence="3">DSM 23564</strain>
    </source>
</reference>
<comment type="similarity">
    <text evidence="1">Belongs to the CTAG/PCC1 family.</text>
</comment>
<evidence type="ECO:0000256" key="2">
    <source>
        <dbReference type="SAM" id="MobiDB-lite"/>
    </source>
</evidence>
<evidence type="ECO:0000256" key="1">
    <source>
        <dbReference type="ARBA" id="ARBA00007073"/>
    </source>
</evidence>
<sequence>MTGRTAANDDDPSSMSADGRDHETVLAFSYRTERRARLVAAALFPEVGELDESRSAATVSREDDTVRVRVVADDLAALRAGITSWSRLVAVAERVTADRTADSR</sequence>
<dbReference type="InterPro" id="IPR015419">
    <property type="entry name" value="CTAG/Pcc1"/>
</dbReference>
<proteinExistence type="inferred from homology"/>
<dbReference type="Gene3D" id="3.30.310.50">
    <property type="entry name" value="Alpha-D-phosphohexomutase, C-terminal domain"/>
    <property type="match status" value="1"/>
</dbReference>
<protein>
    <submittedName>
        <fullName evidence="3">KEOPS complex subunit Pcc1</fullName>
    </submittedName>
</protein>
<evidence type="ECO:0000313" key="4">
    <source>
        <dbReference type="Proteomes" id="UP000823588"/>
    </source>
</evidence>
<feature type="region of interest" description="Disordered" evidence="2">
    <location>
        <begin position="1"/>
        <end position="22"/>
    </location>
</feature>
<dbReference type="NCBIfam" id="NF011470">
    <property type="entry name" value="PRK14887.1"/>
    <property type="match status" value="1"/>
</dbReference>
<dbReference type="EMBL" id="JAGGKQ010000017">
    <property type="protein sequence ID" value="MBP1923174.1"/>
    <property type="molecule type" value="Genomic_DNA"/>
</dbReference>
<gene>
    <name evidence="3" type="ORF">J2751_002213</name>
</gene>
<dbReference type="Pfam" id="PF09341">
    <property type="entry name" value="Pcc1"/>
    <property type="match status" value="1"/>
</dbReference>
<evidence type="ECO:0000313" key="3">
    <source>
        <dbReference type="EMBL" id="MBP1923174.1"/>
    </source>
</evidence>